<feature type="transmembrane region" description="Helical" evidence="6">
    <location>
        <begin position="200"/>
        <end position="225"/>
    </location>
</feature>
<evidence type="ECO:0000256" key="6">
    <source>
        <dbReference type="SAM" id="Phobius"/>
    </source>
</evidence>
<reference evidence="7" key="1">
    <citation type="submission" date="2021-01" db="EMBL/GenBank/DDBJ databases">
        <authorList>
            <person name="Corre E."/>
            <person name="Pelletier E."/>
            <person name="Niang G."/>
            <person name="Scheremetjew M."/>
            <person name="Finn R."/>
            <person name="Kale V."/>
            <person name="Holt S."/>
            <person name="Cochrane G."/>
            <person name="Meng A."/>
            <person name="Brown T."/>
            <person name="Cohen L."/>
        </authorList>
    </citation>
    <scope>NUCLEOTIDE SEQUENCE</scope>
    <source>
        <strain evidence="7">UTEX LB 985</strain>
    </source>
</reference>
<organism evidence="7">
    <name type="scientific">Haptolina brevifila</name>
    <dbReference type="NCBI Taxonomy" id="156173"/>
    <lineage>
        <taxon>Eukaryota</taxon>
        <taxon>Haptista</taxon>
        <taxon>Haptophyta</taxon>
        <taxon>Prymnesiophyceae</taxon>
        <taxon>Prymnesiales</taxon>
        <taxon>Prymnesiaceae</taxon>
        <taxon>Haptolina</taxon>
    </lineage>
</organism>
<dbReference type="GO" id="GO:0016020">
    <property type="term" value="C:membrane"/>
    <property type="evidence" value="ECO:0007669"/>
    <property type="project" value="UniProtKB-SubCell"/>
</dbReference>
<feature type="transmembrane region" description="Helical" evidence="6">
    <location>
        <begin position="120"/>
        <end position="139"/>
    </location>
</feature>
<evidence type="ECO:0000256" key="1">
    <source>
        <dbReference type="ARBA" id="ARBA00004141"/>
    </source>
</evidence>
<accession>A0A7S2J3G1</accession>
<keyword evidence="5" id="KW-0175">Coiled coil</keyword>
<keyword evidence="3 6" id="KW-1133">Transmembrane helix</keyword>
<evidence type="ECO:0000256" key="5">
    <source>
        <dbReference type="SAM" id="Coils"/>
    </source>
</evidence>
<feature type="transmembrane region" description="Helical" evidence="6">
    <location>
        <begin position="38"/>
        <end position="58"/>
    </location>
</feature>
<dbReference type="PANTHER" id="PTHR31652">
    <property type="entry name" value="LIMR FAMILY PROTEIN DDB_G0283707-RELATED"/>
    <property type="match status" value="1"/>
</dbReference>
<evidence type="ECO:0008006" key="8">
    <source>
        <dbReference type="Google" id="ProtNLM"/>
    </source>
</evidence>
<evidence type="ECO:0000256" key="2">
    <source>
        <dbReference type="ARBA" id="ARBA00022692"/>
    </source>
</evidence>
<gene>
    <name evidence="7" type="ORF">CBRE1094_LOCUS39973</name>
</gene>
<name>A0A7S2J3G1_9EUKA</name>
<feature type="transmembrane region" description="Helical" evidence="6">
    <location>
        <begin position="78"/>
        <end position="99"/>
    </location>
</feature>
<dbReference type="PANTHER" id="PTHR31652:SF0">
    <property type="entry name" value="LIMR FAMILY PROTEIN DDB_G0283707-RELATED"/>
    <property type="match status" value="1"/>
</dbReference>
<keyword evidence="4 6" id="KW-0472">Membrane</keyword>
<feature type="transmembrane region" description="Helical" evidence="6">
    <location>
        <begin position="314"/>
        <end position="340"/>
    </location>
</feature>
<comment type="subcellular location">
    <subcellularLocation>
        <location evidence="1">Membrane</location>
        <topology evidence="1">Multi-pass membrane protein</topology>
    </subcellularLocation>
</comment>
<feature type="transmembrane region" description="Helical" evidence="6">
    <location>
        <begin position="408"/>
        <end position="430"/>
    </location>
</feature>
<evidence type="ECO:0000256" key="3">
    <source>
        <dbReference type="ARBA" id="ARBA00022989"/>
    </source>
</evidence>
<protein>
    <recommendedName>
        <fullName evidence="8">LMBR1 domain-containing protein 1</fullName>
    </recommendedName>
</protein>
<evidence type="ECO:0000256" key="4">
    <source>
        <dbReference type="ARBA" id="ARBA00023136"/>
    </source>
</evidence>
<proteinExistence type="predicted"/>
<sequence>MNGWWLIIVCVVIAIMILISSIYCLVYYQSEADRNTAYAPKLAVVLGLTLTCLLVLMLPLDVANRNANGGLAMETLWLIMYLSIAGMCVGVVPFMMFYYEAWDPESKNWQVWTAIKYETLTILVVGTVLVLMWLFLGYAEVPIEEFSYNSTFLVQLNRSTNESEVQLLPPADHSTVCSLLDPCAHEGVEKSIELSVTVPVYIIALVAFVGWFFFTVFVGVGLVALPMDLLREYKTYANQEVNLEDYAKQRMLLNERAKKLQELGMKLGPEAHRRRDGKSIKRFNQFKQAVYFLERDWRKIKIAYKEKGGNPLRWMCQAVCGMLASIISIAWYVHILLYIFVSPPPTTFLNEFFSILDGVFPLFGVLAYGLFSFYLLLCVLKGCMKVGLRFFWIPIHPMRIGETMMNSFLFNVWLLLLCAVATVQFCFSAFQSYAQLTAIELLLGVQVRNLKFLSIFFHNQIFFYCMAAISAITLVALCICPNDKPALDDDDF</sequence>
<dbReference type="Pfam" id="PF04791">
    <property type="entry name" value="LMBR1"/>
    <property type="match status" value="2"/>
</dbReference>
<dbReference type="InterPro" id="IPR006876">
    <property type="entry name" value="LMBR1-like_membr_prot"/>
</dbReference>
<keyword evidence="2 6" id="KW-0812">Transmembrane</keyword>
<feature type="transmembrane region" description="Helical" evidence="6">
    <location>
        <begin position="6"/>
        <end position="26"/>
    </location>
</feature>
<feature type="transmembrane region" description="Helical" evidence="6">
    <location>
        <begin position="461"/>
        <end position="480"/>
    </location>
</feature>
<feature type="transmembrane region" description="Helical" evidence="6">
    <location>
        <begin position="360"/>
        <end position="380"/>
    </location>
</feature>
<evidence type="ECO:0000313" key="7">
    <source>
        <dbReference type="EMBL" id="CAD9536709.1"/>
    </source>
</evidence>
<dbReference type="EMBL" id="HBGU01073411">
    <property type="protein sequence ID" value="CAD9536709.1"/>
    <property type="molecule type" value="Transcribed_RNA"/>
</dbReference>
<dbReference type="AlphaFoldDB" id="A0A7S2J3G1"/>
<feature type="coiled-coil region" evidence="5">
    <location>
        <begin position="236"/>
        <end position="263"/>
    </location>
</feature>